<keyword evidence="4" id="KW-1185">Reference proteome</keyword>
<dbReference type="EMBL" id="JBHUDB010000004">
    <property type="protein sequence ID" value="MFD1570562.1"/>
    <property type="molecule type" value="Genomic_DNA"/>
</dbReference>
<feature type="compositionally biased region" description="Basic and acidic residues" evidence="1">
    <location>
        <begin position="519"/>
        <end position="534"/>
    </location>
</feature>
<comment type="caution">
    <text evidence="3">The sequence shown here is derived from an EMBL/GenBank/DDBJ whole genome shotgun (WGS) entry which is preliminary data.</text>
</comment>
<feature type="region of interest" description="Disordered" evidence="1">
    <location>
        <begin position="1047"/>
        <end position="1079"/>
    </location>
</feature>
<feature type="transmembrane region" description="Helical" evidence="2">
    <location>
        <begin position="34"/>
        <end position="55"/>
    </location>
</feature>
<evidence type="ECO:0000313" key="4">
    <source>
        <dbReference type="Proteomes" id="UP001597185"/>
    </source>
</evidence>
<evidence type="ECO:0000256" key="2">
    <source>
        <dbReference type="SAM" id="Phobius"/>
    </source>
</evidence>
<name>A0ABD6BZU8_9EURY</name>
<feature type="compositionally biased region" description="Basic and acidic residues" evidence="1">
    <location>
        <begin position="330"/>
        <end position="349"/>
    </location>
</feature>
<keyword evidence="2" id="KW-0812">Transmembrane</keyword>
<dbReference type="Proteomes" id="UP001597185">
    <property type="component" value="Unassembled WGS sequence"/>
</dbReference>
<feature type="region of interest" description="Disordered" evidence="1">
    <location>
        <begin position="502"/>
        <end position="534"/>
    </location>
</feature>
<evidence type="ECO:0000256" key="1">
    <source>
        <dbReference type="SAM" id="MobiDB-lite"/>
    </source>
</evidence>
<keyword evidence="2" id="KW-1133">Transmembrane helix</keyword>
<dbReference type="Pfam" id="PF23957">
    <property type="entry name" value="DUF7286"/>
    <property type="match status" value="1"/>
</dbReference>
<reference evidence="3 4" key="1">
    <citation type="journal article" date="2019" name="Int. J. Syst. Evol. Microbiol.">
        <title>The Global Catalogue of Microorganisms (GCM) 10K type strain sequencing project: providing services to taxonomists for standard genome sequencing and annotation.</title>
        <authorList>
            <consortium name="The Broad Institute Genomics Platform"/>
            <consortium name="The Broad Institute Genome Sequencing Center for Infectious Disease"/>
            <person name="Wu L."/>
            <person name="Ma J."/>
        </authorList>
    </citation>
    <scope>NUCLEOTIDE SEQUENCE [LARGE SCALE GENOMIC DNA]</scope>
    <source>
        <strain evidence="3 4">CGMCC 1.12689</strain>
    </source>
</reference>
<organism evidence="3 4">
    <name type="scientific">Halorubrum laminariae</name>
    <dbReference type="NCBI Taxonomy" id="1433523"/>
    <lineage>
        <taxon>Archaea</taxon>
        <taxon>Methanobacteriati</taxon>
        <taxon>Methanobacteriota</taxon>
        <taxon>Stenosarchaea group</taxon>
        <taxon>Halobacteria</taxon>
        <taxon>Halobacteriales</taxon>
        <taxon>Haloferacaceae</taxon>
        <taxon>Halorubrum</taxon>
    </lineage>
</organism>
<evidence type="ECO:0000313" key="3">
    <source>
        <dbReference type="EMBL" id="MFD1570562.1"/>
    </source>
</evidence>
<feature type="compositionally biased region" description="Basic and acidic residues" evidence="1">
    <location>
        <begin position="392"/>
        <end position="406"/>
    </location>
</feature>
<keyword evidence="2" id="KW-0472">Membrane</keyword>
<proteinExistence type="predicted"/>
<accession>A0ABD6BZU8</accession>
<dbReference type="InterPro" id="IPR055710">
    <property type="entry name" value="DUF7286"/>
</dbReference>
<feature type="compositionally biased region" description="Low complexity" evidence="1">
    <location>
        <begin position="1068"/>
        <end position="1079"/>
    </location>
</feature>
<dbReference type="RefSeq" id="WP_379812038.1">
    <property type="nucleotide sequence ID" value="NZ_JANHDL010000001.1"/>
</dbReference>
<gene>
    <name evidence="3" type="ORF">ACFR9T_08165</name>
</gene>
<feature type="region of interest" description="Disordered" evidence="1">
    <location>
        <begin position="321"/>
        <end position="352"/>
    </location>
</feature>
<protein>
    <submittedName>
        <fullName evidence="3">Uncharacterized protein</fullName>
    </submittedName>
</protein>
<sequence>MVTVRDRGGRDGSGWRGTIDRQRRTFVVDERARVPFALIGVLLLVSSSAYAAGVVDQGLIAEDRSVERAVERADADATAALRTAARETAHAVAAEPVTAPPDAGAARTAVRDGSAFEDAFRVRLALAGTAALSEVTAEVGPVTANASLPAVDEASELANARDRVRIAPAANGTAVRVTFEAVTTTATRNGRTVVKETVDRTVVVAVPTLSAHERTEQFEARLDRGPVEGPGLGRQVTASLYAMTWARGYGQYAGAPVENILANRHVELSTNAGIVRIQRDVFGASDPAARGGVTRATARTGITDLLEPTGVHEASWTDTVLSAPTPETGRASDGERTVYEPGRDSEAEKTSVSVGHAADVAAVAVHDDAAAIADRSYRVTASVRTSTTKTVDGGRLDPPRPDHGDDWVLDDIDRDERTPVVHGSGVPRETPTGTVEPGEPRSFGSSTRAVSVDRTAKARWERTVVHEGADGTITGVSTRKTTTYDRTTDRYRVRVDVTGRHAPTDIAPYRPAATFGAGERTDGPDLRDTPDAARSELDIDTDDSVDRIAREAIEDGGVRRSATVHGERSNADRALIANDVSALSATVRDIETSASMEAAAVGEAEPYADLADAVRDRRGDLIDAPRRYDGAADRARTAARAAFVDAVVEELEAAAADREAATTGFLDRVNGAFDGPPVGDVIASREAARDPGNYVVAEGGPGGAVTFAPTGSPGYLPRTAVDGADVAGLNGTTMRPLAVRNVNYVTVPYGDVSSGIVDRLLGTEDTVRIGTAGRALRMADDVLDEGDDPDLRADRDALAGQVSGSLRAVDRDLSGALRSQTSLTATQRRDVLARVTSRYESVGDRAVAVGDGTYPDRVAAEAAAVGSLSEAAEAGLAARLRVETRTAAGRDAVRIPVRFVEGPTDGARLLIRDRMEKSIESEMAAAGDRAAEAAREKAVEEYGEEAVEKWDPKPVRRVGAGLPVAPVPGYWVATVNAWRVQIRGEYPRFALRADVGTPDDRFEYVREAGTVTVDVGGTPVTLGETEPVRFETSTVVVVAVPAGPPGVGDVDGVRDETSSGWPCPGPMDTAATADDCAAS</sequence>
<dbReference type="AlphaFoldDB" id="A0ABD6BZU8"/>
<feature type="region of interest" description="Disordered" evidence="1">
    <location>
        <begin position="387"/>
        <end position="450"/>
    </location>
</feature>